<accession>A0A819QA07</accession>
<dbReference type="PANTHER" id="PTHR17357:SF0">
    <property type="entry name" value="GANGLIOSIDE GM2 ACTIVATOR"/>
    <property type="match status" value="1"/>
</dbReference>
<dbReference type="Gene3D" id="3.50.30.10">
    <property type="entry name" value="Phosphohistidine domain"/>
    <property type="match status" value="1"/>
</dbReference>
<sequence>MGGMLQHGAIVSREYGLPAVVGVANAKNIFHNGQFIQTVVVTQVSWENCGSESNDIKLLSLTISPDPIVAPGLVSITTTIYTNQKLTSPLKATVSLRRKLFITYITLPCFIIGSCTYDDLCTRYKQYSCPIEAGEHTFNIPMKINSTSWILAGNYQAQIDIETNSNGKGCAKINNISVKTN</sequence>
<organism evidence="4 5">
    <name type="scientific">Rotaria sordida</name>
    <dbReference type="NCBI Taxonomy" id="392033"/>
    <lineage>
        <taxon>Eukaryota</taxon>
        <taxon>Metazoa</taxon>
        <taxon>Spiralia</taxon>
        <taxon>Gnathifera</taxon>
        <taxon>Rotifera</taxon>
        <taxon>Eurotatoria</taxon>
        <taxon>Bdelloidea</taxon>
        <taxon>Philodinida</taxon>
        <taxon>Philodinidae</taxon>
        <taxon>Rotaria</taxon>
    </lineage>
</organism>
<evidence type="ECO:0000259" key="2">
    <source>
        <dbReference type="SMART" id="SM00737"/>
    </source>
</evidence>
<dbReference type="SUPFAM" id="SSF63707">
    <property type="entry name" value="Ganglioside M2 (gm2) activator"/>
    <property type="match status" value="1"/>
</dbReference>
<dbReference type="Proteomes" id="UP000663874">
    <property type="component" value="Unassembled WGS sequence"/>
</dbReference>
<dbReference type="GO" id="GO:0009898">
    <property type="term" value="C:cytoplasmic side of plasma membrane"/>
    <property type="evidence" value="ECO:0007669"/>
    <property type="project" value="TreeGrafter"/>
</dbReference>
<comment type="caution">
    <text evidence="4">The sequence shown here is derived from an EMBL/GenBank/DDBJ whole genome shotgun (WGS) entry which is preliminary data.</text>
</comment>
<proteinExistence type="predicted"/>
<evidence type="ECO:0000256" key="1">
    <source>
        <dbReference type="ARBA" id="ARBA00022729"/>
    </source>
</evidence>
<gene>
    <name evidence="4" type="ORF">FNK824_LOCUS27314</name>
    <name evidence="3" type="ORF">OTI717_LOCUS28661</name>
</gene>
<keyword evidence="1" id="KW-0732">Signal</keyword>
<dbReference type="GO" id="GO:0008047">
    <property type="term" value="F:enzyme activator activity"/>
    <property type="evidence" value="ECO:0007669"/>
    <property type="project" value="InterPro"/>
</dbReference>
<dbReference type="EMBL" id="CAJOBE010007052">
    <property type="protein sequence ID" value="CAF4025242.1"/>
    <property type="molecule type" value="Genomic_DNA"/>
</dbReference>
<dbReference type="GO" id="GO:0005319">
    <property type="term" value="F:lipid transporter activity"/>
    <property type="evidence" value="ECO:0007669"/>
    <property type="project" value="TreeGrafter"/>
</dbReference>
<evidence type="ECO:0000313" key="5">
    <source>
        <dbReference type="Proteomes" id="UP000663874"/>
    </source>
</evidence>
<dbReference type="EMBL" id="CAJOAX010006890">
    <property type="protein sequence ID" value="CAF3994464.1"/>
    <property type="molecule type" value="Genomic_DNA"/>
</dbReference>
<dbReference type="GO" id="GO:0006689">
    <property type="term" value="P:ganglioside catabolic process"/>
    <property type="evidence" value="ECO:0007669"/>
    <property type="project" value="InterPro"/>
</dbReference>
<protein>
    <recommendedName>
        <fullName evidence="2">MD-2-related lipid-recognition domain-containing protein</fullName>
    </recommendedName>
</protein>
<dbReference type="Proteomes" id="UP000663823">
    <property type="component" value="Unassembled WGS sequence"/>
</dbReference>
<dbReference type="Pfam" id="PF00391">
    <property type="entry name" value="PEP-utilizers"/>
    <property type="match status" value="1"/>
</dbReference>
<dbReference type="InterPro" id="IPR003172">
    <property type="entry name" value="ML_dom"/>
</dbReference>
<dbReference type="InterPro" id="IPR028996">
    <property type="entry name" value="GM2-AP"/>
</dbReference>
<dbReference type="Pfam" id="PF02221">
    <property type="entry name" value="E1_DerP2_DerF2"/>
    <property type="match status" value="1"/>
</dbReference>
<dbReference type="AlphaFoldDB" id="A0A819QA07"/>
<reference evidence="4" key="1">
    <citation type="submission" date="2021-02" db="EMBL/GenBank/DDBJ databases">
        <authorList>
            <person name="Nowell W R."/>
        </authorList>
    </citation>
    <scope>NUCLEOTIDE SEQUENCE</scope>
</reference>
<dbReference type="InterPro" id="IPR008279">
    <property type="entry name" value="PEP-util_enz_mobile_dom"/>
</dbReference>
<dbReference type="InterPro" id="IPR036637">
    <property type="entry name" value="Phosphohistidine_dom_sf"/>
</dbReference>
<dbReference type="SMART" id="SM00737">
    <property type="entry name" value="ML"/>
    <property type="match status" value="1"/>
</dbReference>
<dbReference type="PANTHER" id="PTHR17357">
    <property type="entry name" value="GM2 GANGLIOSIDE ACTIVATOR PROTEIN"/>
    <property type="match status" value="1"/>
</dbReference>
<dbReference type="GO" id="GO:0016772">
    <property type="term" value="F:transferase activity, transferring phosphorus-containing groups"/>
    <property type="evidence" value="ECO:0007669"/>
    <property type="project" value="InterPro"/>
</dbReference>
<dbReference type="SUPFAM" id="SSF52009">
    <property type="entry name" value="Phosphohistidine domain"/>
    <property type="match status" value="1"/>
</dbReference>
<dbReference type="Gene3D" id="2.70.220.10">
    <property type="entry name" value="Ganglioside GM2 activator"/>
    <property type="match status" value="1"/>
</dbReference>
<feature type="domain" description="MD-2-related lipid-recognition" evidence="2">
    <location>
        <begin position="46"/>
        <end position="175"/>
    </location>
</feature>
<evidence type="ECO:0000313" key="3">
    <source>
        <dbReference type="EMBL" id="CAF3994464.1"/>
    </source>
</evidence>
<dbReference type="InterPro" id="IPR036846">
    <property type="entry name" value="GM2-AP_sf"/>
</dbReference>
<name>A0A819QA07_9BILA</name>
<evidence type="ECO:0000313" key="4">
    <source>
        <dbReference type="EMBL" id="CAF4025242.1"/>
    </source>
</evidence>